<sequence>MATLYHQLQIKAAPAVIYQALTTEDGIGSWWDRPQLELHDGRPPGWSFRPGPGHGVLTMQILQTQPEQLVLWRCTSHHAASSPASAWADTLLRFELHTPNGGPDTTLDFRHSGWDETSPYLGFCNHQWGIALQALRRHCEQHAG</sequence>
<organism evidence="3 4">
    <name type="scientific">Brachymonas denitrificans DSM 15123</name>
    <dbReference type="NCBI Taxonomy" id="1121117"/>
    <lineage>
        <taxon>Bacteria</taxon>
        <taxon>Pseudomonadati</taxon>
        <taxon>Pseudomonadota</taxon>
        <taxon>Betaproteobacteria</taxon>
        <taxon>Burkholderiales</taxon>
        <taxon>Comamonadaceae</taxon>
        <taxon>Brachymonas</taxon>
    </lineage>
</organism>
<dbReference type="Proteomes" id="UP000199531">
    <property type="component" value="Unassembled WGS sequence"/>
</dbReference>
<evidence type="ECO:0000256" key="1">
    <source>
        <dbReference type="ARBA" id="ARBA00006817"/>
    </source>
</evidence>
<name>A0A1H8CSA3_9BURK</name>
<dbReference type="AlphaFoldDB" id="A0A1H8CSA3"/>
<dbReference type="Gene3D" id="3.30.530.20">
    <property type="match status" value="1"/>
</dbReference>
<proteinExistence type="inferred from homology"/>
<keyword evidence="4" id="KW-1185">Reference proteome</keyword>
<evidence type="ECO:0000313" key="3">
    <source>
        <dbReference type="EMBL" id="SEM97334.1"/>
    </source>
</evidence>
<comment type="similarity">
    <text evidence="1">Belongs to the AHA1 family.</text>
</comment>
<dbReference type="RefSeq" id="WP_159430664.1">
    <property type="nucleotide sequence ID" value="NZ_FOCW01000001.1"/>
</dbReference>
<gene>
    <name evidence="3" type="ORF">SAMN02745977_00018</name>
</gene>
<dbReference type="SUPFAM" id="SSF55961">
    <property type="entry name" value="Bet v1-like"/>
    <property type="match status" value="1"/>
</dbReference>
<accession>A0A1H8CSA3</accession>
<dbReference type="CDD" id="cd07814">
    <property type="entry name" value="SRPBCC_CalC_Aha1-like"/>
    <property type="match status" value="1"/>
</dbReference>
<protein>
    <submittedName>
        <fullName evidence="3">Activator of Hsp90 ATPase homolog 1-like protein</fullName>
    </submittedName>
</protein>
<evidence type="ECO:0000313" key="4">
    <source>
        <dbReference type="Proteomes" id="UP000199531"/>
    </source>
</evidence>
<dbReference type="Pfam" id="PF08327">
    <property type="entry name" value="AHSA1"/>
    <property type="match status" value="1"/>
</dbReference>
<dbReference type="EMBL" id="FOCW01000001">
    <property type="protein sequence ID" value="SEM97334.1"/>
    <property type="molecule type" value="Genomic_DNA"/>
</dbReference>
<dbReference type="InterPro" id="IPR023393">
    <property type="entry name" value="START-like_dom_sf"/>
</dbReference>
<evidence type="ECO:0000259" key="2">
    <source>
        <dbReference type="Pfam" id="PF08327"/>
    </source>
</evidence>
<reference evidence="3 4" key="1">
    <citation type="submission" date="2016-10" db="EMBL/GenBank/DDBJ databases">
        <authorList>
            <person name="de Groot N.N."/>
        </authorList>
    </citation>
    <scope>NUCLEOTIDE SEQUENCE [LARGE SCALE GENOMIC DNA]</scope>
    <source>
        <strain evidence="3 4">DSM 15123</strain>
    </source>
</reference>
<dbReference type="OrthoDB" id="287565at2"/>
<feature type="domain" description="Activator of Hsp90 ATPase homologue 1/2-like C-terminal" evidence="2">
    <location>
        <begin position="12"/>
        <end position="138"/>
    </location>
</feature>
<dbReference type="InterPro" id="IPR013538">
    <property type="entry name" value="ASHA1/2-like_C"/>
</dbReference>